<evidence type="ECO:0000313" key="1">
    <source>
        <dbReference type="EMBL" id="CCC89253.1"/>
    </source>
</evidence>
<organism evidence="1">
    <name type="scientific">Trypanosoma congolense (strain IL3000)</name>
    <dbReference type="NCBI Taxonomy" id="1068625"/>
    <lineage>
        <taxon>Eukaryota</taxon>
        <taxon>Discoba</taxon>
        <taxon>Euglenozoa</taxon>
        <taxon>Kinetoplastea</taxon>
        <taxon>Metakinetoplastina</taxon>
        <taxon>Trypanosomatida</taxon>
        <taxon>Trypanosomatidae</taxon>
        <taxon>Trypanosoma</taxon>
        <taxon>Nannomonas</taxon>
    </lineage>
</organism>
<gene>
    <name evidence="1" type="ORF">TCIL3000_1_110</name>
</gene>
<sequence>MRNGQRWLAAGIGRFLEDDKTFASCMRVTGVGVSPSIRCCFSLHALRRHGIFAAGDIPSSFVVAAVPATRVWTVESVHDDDVEGLMPSLQTCRDASMAARVEHIFDILYLSLYFSVRACHTFPLWSQWQRQLGICDGDDHATDNMKQAVAGFLQSLRPSGLTPPTELLVTMCRYTRRHSCRLSKDGSALDFTGGPVLAVMPMVDLALPHIKAGPTLMLRRCAACELRTLIKKNSLKYLRRSLAAAGDEAAYWVMETKRAVSVGEQLSL</sequence>
<proteinExistence type="predicted"/>
<reference evidence="1" key="1">
    <citation type="journal article" date="2012" name="Proc. Natl. Acad. Sci. U.S.A.">
        <title>Antigenic diversity is generated by distinct evolutionary mechanisms in African trypanosome species.</title>
        <authorList>
            <person name="Jackson A.P."/>
            <person name="Berry A."/>
            <person name="Aslett M."/>
            <person name="Allison H.C."/>
            <person name="Burton P."/>
            <person name="Vavrova-Anderson J."/>
            <person name="Brown R."/>
            <person name="Browne H."/>
            <person name="Corton N."/>
            <person name="Hauser H."/>
            <person name="Gamble J."/>
            <person name="Gilderthorp R."/>
            <person name="Marcello L."/>
            <person name="McQuillan J."/>
            <person name="Otto T.D."/>
            <person name="Quail M.A."/>
            <person name="Sanders M.J."/>
            <person name="van Tonder A."/>
            <person name="Ginger M.L."/>
            <person name="Field M.C."/>
            <person name="Barry J.D."/>
            <person name="Hertz-Fowler C."/>
            <person name="Berriman M."/>
        </authorList>
    </citation>
    <scope>NUCLEOTIDE SEQUENCE</scope>
    <source>
        <strain evidence="1">IL3000</strain>
    </source>
</reference>
<accession>G0UIQ3</accession>
<name>G0UIQ3_TRYCI</name>
<dbReference type="AlphaFoldDB" id="G0UIQ3"/>
<dbReference type="EMBL" id="HE575314">
    <property type="protein sequence ID" value="CCC89253.1"/>
    <property type="molecule type" value="Genomic_DNA"/>
</dbReference>
<protein>
    <submittedName>
        <fullName evidence="1">Uncharacterized protein</fullName>
    </submittedName>
</protein>
<dbReference type="VEuPathDB" id="TriTrypDB:TcIL3000_1_110"/>